<evidence type="ECO:0000313" key="2">
    <source>
        <dbReference type="Proteomes" id="UP000008144"/>
    </source>
</evidence>
<protein>
    <submittedName>
        <fullName evidence="1">Uncharacterized protein</fullName>
    </submittedName>
</protein>
<proteinExistence type="predicted"/>
<reference evidence="1" key="4">
    <citation type="submission" date="2025-09" db="UniProtKB">
        <authorList>
            <consortium name="Ensembl"/>
        </authorList>
    </citation>
    <scope>IDENTIFICATION</scope>
</reference>
<accession>H2XQA0</accession>
<dbReference type="HOGENOM" id="CLU_3299062_0_0_1"/>
<keyword evidence="2" id="KW-1185">Reference proteome</keyword>
<evidence type="ECO:0000313" key="1">
    <source>
        <dbReference type="Ensembl" id="ENSCINP00000031834.1"/>
    </source>
</evidence>
<sequence>MQLCIYNDKNKRLRTNPKPQERRWSHSIPRLGFILSRCKY</sequence>
<reference evidence="2" key="1">
    <citation type="journal article" date="2002" name="Science">
        <title>The draft genome of Ciona intestinalis: insights into chordate and vertebrate origins.</title>
        <authorList>
            <person name="Dehal P."/>
            <person name="Satou Y."/>
            <person name="Campbell R.K."/>
            <person name="Chapman J."/>
            <person name="Degnan B."/>
            <person name="De Tomaso A."/>
            <person name="Davidson B."/>
            <person name="Di Gregorio A."/>
            <person name="Gelpke M."/>
            <person name="Goodstein D.M."/>
            <person name="Harafuji N."/>
            <person name="Hastings K.E."/>
            <person name="Ho I."/>
            <person name="Hotta K."/>
            <person name="Huang W."/>
            <person name="Kawashima T."/>
            <person name="Lemaire P."/>
            <person name="Martinez D."/>
            <person name="Meinertzhagen I.A."/>
            <person name="Necula S."/>
            <person name="Nonaka M."/>
            <person name="Putnam N."/>
            <person name="Rash S."/>
            <person name="Saiga H."/>
            <person name="Satake M."/>
            <person name="Terry A."/>
            <person name="Yamada L."/>
            <person name="Wang H.G."/>
            <person name="Awazu S."/>
            <person name="Azumi K."/>
            <person name="Boore J."/>
            <person name="Branno M."/>
            <person name="Chin-Bow S."/>
            <person name="DeSantis R."/>
            <person name="Doyle S."/>
            <person name="Francino P."/>
            <person name="Keys D.N."/>
            <person name="Haga S."/>
            <person name="Hayashi H."/>
            <person name="Hino K."/>
            <person name="Imai K.S."/>
            <person name="Inaba K."/>
            <person name="Kano S."/>
            <person name="Kobayashi K."/>
            <person name="Kobayashi M."/>
            <person name="Lee B.I."/>
            <person name="Makabe K.W."/>
            <person name="Manohar C."/>
            <person name="Matassi G."/>
            <person name="Medina M."/>
            <person name="Mochizuki Y."/>
            <person name="Mount S."/>
            <person name="Morishita T."/>
            <person name="Miura S."/>
            <person name="Nakayama A."/>
            <person name="Nishizaka S."/>
            <person name="Nomoto H."/>
            <person name="Ohta F."/>
            <person name="Oishi K."/>
            <person name="Rigoutsos I."/>
            <person name="Sano M."/>
            <person name="Sasaki A."/>
            <person name="Sasakura Y."/>
            <person name="Shoguchi E."/>
            <person name="Shin-i T."/>
            <person name="Spagnuolo A."/>
            <person name="Stainier D."/>
            <person name="Suzuki M.M."/>
            <person name="Tassy O."/>
            <person name="Takatori N."/>
            <person name="Tokuoka M."/>
            <person name="Yagi K."/>
            <person name="Yoshizaki F."/>
            <person name="Wada S."/>
            <person name="Zhang C."/>
            <person name="Hyatt P.D."/>
            <person name="Larimer F."/>
            <person name="Detter C."/>
            <person name="Doggett N."/>
            <person name="Glavina T."/>
            <person name="Hawkins T."/>
            <person name="Richardson P."/>
            <person name="Lucas S."/>
            <person name="Kohara Y."/>
            <person name="Levine M."/>
            <person name="Satoh N."/>
            <person name="Rokhsar D.S."/>
        </authorList>
    </citation>
    <scope>NUCLEOTIDE SEQUENCE [LARGE SCALE GENOMIC DNA]</scope>
</reference>
<organism evidence="1 2">
    <name type="scientific">Ciona intestinalis</name>
    <name type="common">Transparent sea squirt</name>
    <name type="synonym">Ascidia intestinalis</name>
    <dbReference type="NCBI Taxonomy" id="7719"/>
    <lineage>
        <taxon>Eukaryota</taxon>
        <taxon>Metazoa</taxon>
        <taxon>Chordata</taxon>
        <taxon>Tunicata</taxon>
        <taxon>Ascidiacea</taxon>
        <taxon>Phlebobranchia</taxon>
        <taxon>Cionidae</taxon>
        <taxon>Ciona</taxon>
    </lineage>
</organism>
<dbReference type="Ensembl" id="ENSCINT00000033187.1">
    <property type="protein sequence ID" value="ENSCINP00000031834.1"/>
    <property type="gene ID" value="ENSCING00000024185.1"/>
</dbReference>
<dbReference type="EMBL" id="EAAA01001765">
    <property type="status" value="NOT_ANNOTATED_CDS"/>
    <property type="molecule type" value="Genomic_DNA"/>
</dbReference>
<reference evidence="1" key="2">
    <citation type="journal article" date="2008" name="Genome Biol.">
        <title>Improved genome assembly and evidence-based global gene model set for the chordate Ciona intestinalis: new insight into intron and operon populations.</title>
        <authorList>
            <person name="Satou Y."/>
            <person name="Mineta K."/>
            <person name="Ogasawara M."/>
            <person name="Sasakura Y."/>
            <person name="Shoguchi E."/>
            <person name="Ueno K."/>
            <person name="Yamada L."/>
            <person name="Matsumoto J."/>
            <person name="Wasserscheid J."/>
            <person name="Dewar K."/>
            <person name="Wiley G.B."/>
            <person name="Macmil S.L."/>
            <person name="Roe B.A."/>
            <person name="Zeller R.W."/>
            <person name="Hastings K.E."/>
            <person name="Lemaire P."/>
            <person name="Lindquist E."/>
            <person name="Endo T."/>
            <person name="Hotta K."/>
            <person name="Inaba K."/>
        </authorList>
    </citation>
    <scope>NUCLEOTIDE SEQUENCE [LARGE SCALE GENOMIC DNA]</scope>
    <source>
        <strain evidence="1">wild type</strain>
    </source>
</reference>
<dbReference type="AlphaFoldDB" id="H2XQA0"/>
<dbReference type="Proteomes" id="UP000008144">
    <property type="component" value="Chromosome 3"/>
</dbReference>
<reference evidence="1" key="3">
    <citation type="submission" date="2025-08" db="UniProtKB">
        <authorList>
            <consortium name="Ensembl"/>
        </authorList>
    </citation>
    <scope>IDENTIFICATION</scope>
</reference>
<name>H2XQA0_CIOIN</name>
<dbReference type="InParanoid" id="H2XQA0"/>